<proteinExistence type="inferred from homology"/>
<dbReference type="EMBL" id="EQ973779">
    <property type="protein sequence ID" value="EEF49207.1"/>
    <property type="molecule type" value="Genomic_DNA"/>
</dbReference>
<dbReference type="SUPFAM" id="SSF49870">
    <property type="entry name" value="Osmotin, thaumatin-like protein"/>
    <property type="match status" value="1"/>
</dbReference>
<name>B9RHJ7_RICCO</name>
<dbReference type="InterPro" id="IPR037176">
    <property type="entry name" value="Osmotin/thaumatin-like_sf"/>
</dbReference>
<evidence type="ECO:0000256" key="1">
    <source>
        <dbReference type="ARBA" id="ARBA00010607"/>
    </source>
</evidence>
<protein>
    <submittedName>
        <fullName evidence="2">Uncharacterized protein</fullName>
    </submittedName>
</protein>
<dbReference type="Gene3D" id="2.60.110.10">
    <property type="entry name" value="Thaumatin"/>
    <property type="match status" value="1"/>
</dbReference>
<organism evidence="2 3">
    <name type="scientific">Ricinus communis</name>
    <name type="common">Castor bean</name>
    <dbReference type="NCBI Taxonomy" id="3988"/>
    <lineage>
        <taxon>Eukaryota</taxon>
        <taxon>Viridiplantae</taxon>
        <taxon>Streptophyta</taxon>
        <taxon>Embryophyta</taxon>
        <taxon>Tracheophyta</taxon>
        <taxon>Spermatophyta</taxon>
        <taxon>Magnoliopsida</taxon>
        <taxon>eudicotyledons</taxon>
        <taxon>Gunneridae</taxon>
        <taxon>Pentapetalae</taxon>
        <taxon>rosids</taxon>
        <taxon>fabids</taxon>
        <taxon>Malpighiales</taxon>
        <taxon>Euphorbiaceae</taxon>
        <taxon>Acalyphoideae</taxon>
        <taxon>Acalypheae</taxon>
        <taxon>Ricinus</taxon>
    </lineage>
</organism>
<dbReference type="AlphaFoldDB" id="B9RHJ7"/>
<reference evidence="3" key="1">
    <citation type="journal article" date="2010" name="Nat. Biotechnol.">
        <title>Draft genome sequence of the oilseed species Ricinus communis.</title>
        <authorList>
            <person name="Chan A.P."/>
            <person name="Crabtree J."/>
            <person name="Zhao Q."/>
            <person name="Lorenzi H."/>
            <person name="Orvis J."/>
            <person name="Puiu D."/>
            <person name="Melake-Berhan A."/>
            <person name="Jones K.M."/>
            <person name="Redman J."/>
            <person name="Chen G."/>
            <person name="Cahoon E.B."/>
            <person name="Gedil M."/>
            <person name="Stanke M."/>
            <person name="Haas B.J."/>
            <person name="Wortman J.R."/>
            <person name="Fraser-Liggett C.M."/>
            <person name="Ravel J."/>
            <person name="Rabinowicz P.D."/>
        </authorList>
    </citation>
    <scope>NUCLEOTIDE SEQUENCE [LARGE SCALE GENOMIC DNA]</scope>
    <source>
        <strain evidence="3">cv. Hale</strain>
    </source>
</reference>
<accession>B9RHJ7</accession>
<dbReference type="InterPro" id="IPR001938">
    <property type="entry name" value="Thaumatin"/>
</dbReference>
<sequence>MALVMQLAALQIPTWAAQRSSKLSVEMVGEDGATVACKSGCEAFELQHYCCSGEFAQSYHLPPFYSFIFKQA</sequence>
<evidence type="ECO:0000313" key="2">
    <source>
        <dbReference type="EMBL" id="EEF49207.1"/>
    </source>
</evidence>
<evidence type="ECO:0000313" key="3">
    <source>
        <dbReference type="Proteomes" id="UP000008311"/>
    </source>
</evidence>
<keyword evidence="3" id="KW-1185">Reference proteome</keyword>
<gene>
    <name evidence="2" type="ORF">RCOM_1528040</name>
</gene>
<comment type="similarity">
    <text evidence="1">Belongs to the thaumatin family.</text>
</comment>
<dbReference type="Pfam" id="PF00314">
    <property type="entry name" value="Thaumatin"/>
    <property type="match status" value="1"/>
</dbReference>
<dbReference type="InParanoid" id="B9RHJ7"/>
<dbReference type="Proteomes" id="UP000008311">
    <property type="component" value="Unassembled WGS sequence"/>
</dbReference>